<feature type="transmembrane region" description="Helical" evidence="5">
    <location>
        <begin position="179"/>
        <end position="204"/>
    </location>
</feature>
<feature type="transmembrane region" description="Helical" evidence="5">
    <location>
        <begin position="216"/>
        <end position="235"/>
    </location>
</feature>
<feature type="transmembrane region" description="Helical" evidence="5">
    <location>
        <begin position="154"/>
        <end position="173"/>
    </location>
</feature>
<keyword evidence="2 5" id="KW-0812">Transmembrane</keyword>
<keyword evidence="4 5" id="KW-0472">Membrane</keyword>
<dbReference type="OrthoDB" id="11255at10239"/>
<dbReference type="GO" id="GO:0016020">
    <property type="term" value="C:membrane"/>
    <property type="evidence" value="ECO:0007669"/>
    <property type="project" value="UniProtKB-SubCell"/>
</dbReference>
<keyword evidence="3 5" id="KW-1133">Transmembrane helix</keyword>
<dbReference type="Proteomes" id="UP000171701">
    <property type="component" value="Segment"/>
</dbReference>
<dbReference type="EMBL" id="KR351281">
    <property type="protein sequence ID" value="AKG51559.1"/>
    <property type="molecule type" value="Genomic_DNA"/>
</dbReference>
<evidence type="ECO:0000256" key="4">
    <source>
        <dbReference type="ARBA" id="ARBA00023136"/>
    </source>
</evidence>
<proteinExistence type="predicted"/>
<evidence type="ECO:0000256" key="5">
    <source>
        <dbReference type="SAM" id="Phobius"/>
    </source>
</evidence>
<dbReference type="KEGG" id="vg:24284812"/>
<feature type="transmembrane region" description="Helical" evidence="5">
    <location>
        <begin position="36"/>
        <end position="58"/>
    </location>
</feature>
<evidence type="ECO:0000256" key="3">
    <source>
        <dbReference type="ARBA" id="ARBA00022989"/>
    </source>
</evidence>
<comment type="subcellular location">
    <subcellularLocation>
        <location evidence="1">Membrane</location>
        <topology evidence="1">Multi-pass membrane protein</topology>
    </subcellularLocation>
</comment>
<feature type="transmembrane region" description="Helical" evidence="5">
    <location>
        <begin position="96"/>
        <end position="113"/>
    </location>
</feature>
<reference evidence="6 7" key="2">
    <citation type="journal article" date="2015" name="Genome Announc.">
        <title>Complete Genome Sequences of Mandrillus leucophaeus and Papio ursinus Cytomegaloviruses.</title>
        <authorList>
            <person name="Blewett E.L."/>
            <person name="Sherrod C.J."/>
            <person name="Texier J.R."/>
            <person name="Conrad T.M."/>
            <person name="Dittmer D.P."/>
        </authorList>
    </citation>
    <scope>NUCLEOTIDE SEQUENCE [LARGE SCALE GENOMIC DNA]</scope>
    <source>
        <strain evidence="6">OCOM4-52</strain>
    </source>
</reference>
<feature type="transmembrane region" description="Helical" evidence="5">
    <location>
        <begin position="70"/>
        <end position="89"/>
    </location>
</feature>
<reference evidence="6 7" key="1">
    <citation type="journal article" date="2001" name="Arch. Virol.">
        <title>Isolation and characterization of an endogenous cytomegalovirus (BaCMV) from baboons.</title>
        <authorList>
            <person name="Blewett E.L."/>
            <person name="White G."/>
            <person name="Saliki J.T."/>
            <person name="Eberle R."/>
        </authorList>
    </citation>
    <scope>NUCLEOTIDE SEQUENCE [LARGE SCALE GENOMIC DNA]</scope>
    <source>
        <strain evidence="6">OCOM4-52</strain>
    </source>
</reference>
<accession>A0A0F7CSU5</accession>
<evidence type="ECO:0000256" key="1">
    <source>
        <dbReference type="ARBA" id="ARBA00004141"/>
    </source>
</evidence>
<evidence type="ECO:0000313" key="7">
    <source>
        <dbReference type="Proteomes" id="UP000171701"/>
    </source>
</evidence>
<name>A0A0F7CSU5_9BETA</name>
<dbReference type="InterPro" id="IPR006214">
    <property type="entry name" value="Bax_inhibitor_1-related"/>
</dbReference>
<evidence type="ECO:0000313" key="6">
    <source>
        <dbReference type="EMBL" id="AKG51559.1"/>
    </source>
</evidence>
<keyword evidence="7" id="KW-1185">Reference proteome</keyword>
<organism evidence="6 7">
    <name type="scientific">Papiine betaherpesvirus 4</name>
    <dbReference type="NCBI Taxonomy" id="2560624"/>
    <lineage>
        <taxon>Viruses</taxon>
        <taxon>Duplodnaviria</taxon>
        <taxon>Heunggongvirae</taxon>
        <taxon>Peploviricota</taxon>
        <taxon>Herviviricetes</taxon>
        <taxon>Herpesvirales</taxon>
        <taxon>Orthoherpesviridae</taxon>
        <taxon>Betaherpesvirinae</taxon>
        <taxon>Cytomegalovirus</taxon>
        <taxon>Cytomegalovirus papiinebeta4</taxon>
    </lineage>
</organism>
<evidence type="ECO:0000256" key="2">
    <source>
        <dbReference type="ARBA" id="ARBA00022692"/>
    </source>
</evidence>
<sequence length="250" mass="28184">MVQQENAEMEASDSPLLVSVDEAIAWFKQFVLWMRIYGIFVFALSMTFGVSGLIWLGYPQTQNFCVVNHGVVLTMFIPILCMLTLYTLGAQHPSNLTTLFFYMAVNLVPATMFDICSDGYAISTAYIMSVAIFVSFTGLTYIGGLDAKRWKCIAGIYTILFLLFLISTGLQSVPWYTKLVVIISAFSITFFSFILCYDTSVVIYQASYLYCIRSALRLYVNTVSIFLAILFMLSMPKWVERATNSTQTKS</sequence>
<dbReference type="Pfam" id="PF01027">
    <property type="entry name" value="Bax1-I"/>
    <property type="match status" value="1"/>
</dbReference>
<feature type="transmembrane region" description="Helical" evidence="5">
    <location>
        <begin position="119"/>
        <end position="142"/>
    </location>
</feature>
<protein>
    <submittedName>
        <fullName evidence="6">US20</fullName>
    </submittedName>
</protein>